<organism evidence="1 2">
    <name type="scientific">Rhodofomes roseus</name>
    <dbReference type="NCBI Taxonomy" id="34475"/>
    <lineage>
        <taxon>Eukaryota</taxon>
        <taxon>Fungi</taxon>
        <taxon>Dikarya</taxon>
        <taxon>Basidiomycota</taxon>
        <taxon>Agaricomycotina</taxon>
        <taxon>Agaricomycetes</taxon>
        <taxon>Polyporales</taxon>
        <taxon>Rhodofomes</taxon>
    </lineage>
</organism>
<reference evidence="1 2" key="1">
    <citation type="submission" date="2019-01" db="EMBL/GenBank/DDBJ databases">
        <title>Genome sequencing of the rare red list fungi Fomitopsis rosea.</title>
        <authorList>
            <person name="Buettner E."/>
            <person name="Kellner H."/>
        </authorList>
    </citation>
    <scope>NUCLEOTIDE SEQUENCE [LARGE SCALE GENOMIC DNA]</scope>
    <source>
        <strain evidence="1 2">DSM 105464</strain>
    </source>
</reference>
<proteinExistence type="predicted"/>
<dbReference type="Proteomes" id="UP000298390">
    <property type="component" value="Unassembled WGS sequence"/>
</dbReference>
<dbReference type="AlphaFoldDB" id="A0A4Y9YJ13"/>
<evidence type="ECO:0000313" key="1">
    <source>
        <dbReference type="EMBL" id="TFY61441.1"/>
    </source>
</evidence>
<accession>A0A4Y9YJ13</accession>
<dbReference type="STRING" id="34475.A0A4Y9YJ13"/>
<dbReference type="EMBL" id="SEKV01000207">
    <property type="protein sequence ID" value="TFY61441.1"/>
    <property type="molecule type" value="Genomic_DNA"/>
</dbReference>
<comment type="caution">
    <text evidence="1">The sequence shown here is derived from an EMBL/GenBank/DDBJ whole genome shotgun (WGS) entry which is preliminary data.</text>
</comment>
<name>A0A4Y9YJ13_9APHY</name>
<sequence>MNGLQPVYRMETSVMDDAVQLLTNCMKDPARPTRCARVLCGCLHLLDGRDEDDSCSLDVHFHVPRHGEYEDIRKKYPQHLDACVAFLSLPRSDEEMKDLDSSLRTCTCSIQLSGPGETRWLLKWLHDSFEAYRLFTFEDVVQMLIRHLAGVLNNAVESKTVGGVTALPRLRKNRRKHTGLWPTDASQLMPYGLERSMQGYAVSFRLCRQDGFPDILLLFNKILAICGRSVIPHLLQFDSAWPMRITDLTIAFLQERRNTLGKFVDIDTELRWMEALALVLEFCANVTDLSQVNSTDLMLFKFVRMLTWVNTIREVRSCGLLFVCDCIIKDLPLFLIETKVWTQDHINQFTELFARFGSMFYADKPEEDQTVYSPEIVARYAAANVRLDDPLHLAFEGFAWASKLRQLRT</sequence>
<gene>
    <name evidence="1" type="ORF">EVJ58_g4503</name>
</gene>
<protein>
    <submittedName>
        <fullName evidence="1">Uncharacterized protein</fullName>
    </submittedName>
</protein>
<evidence type="ECO:0000313" key="2">
    <source>
        <dbReference type="Proteomes" id="UP000298390"/>
    </source>
</evidence>